<dbReference type="KEGG" id="gsn:YC6258_01282"/>
<evidence type="ECO:0000313" key="2">
    <source>
        <dbReference type="Proteomes" id="UP000032266"/>
    </source>
</evidence>
<dbReference type="STRING" id="1445510.YC6258_01282"/>
<gene>
    <name evidence="1" type="ORF">YC6258_01282</name>
</gene>
<dbReference type="EMBL" id="CP007142">
    <property type="protein sequence ID" value="AJQ93330.1"/>
    <property type="molecule type" value="Genomic_DNA"/>
</dbReference>
<organism evidence="1 2">
    <name type="scientific">Gynuella sunshinyii YC6258</name>
    <dbReference type="NCBI Taxonomy" id="1445510"/>
    <lineage>
        <taxon>Bacteria</taxon>
        <taxon>Pseudomonadati</taxon>
        <taxon>Pseudomonadota</taxon>
        <taxon>Gammaproteobacteria</taxon>
        <taxon>Oceanospirillales</taxon>
        <taxon>Saccharospirillaceae</taxon>
        <taxon>Gynuella</taxon>
    </lineage>
</organism>
<sequence>MKSTSVFFIVVKRTWTPFSKAHSAEIPNKLNRKYDQEAARHAESDAVCQQCIRTFFEAYRDTPDIPEGITFAVTPSQAGGIFIKYL</sequence>
<dbReference type="Proteomes" id="UP000032266">
    <property type="component" value="Chromosome"/>
</dbReference>
<protein>
    <submittedName>
        <fullName evidence="1">Uncharacterized protein</fullName>
    </submittedName>
</protein>
<reference evidence="1 2" key="1">
    <citation type="submission" date="2014-01" db="EMBL/GenBank/DDBJ databases">
        <title>Full genme sequencing of cellulolytic bacterium Gynuella sunshinyii YC6258T gen. nov., sp. nov.</title>
        <authorList>
            <person name="Khan H."/>
            <person name="Chung E.J."/>
            <person name="Chung Y.R."/>
        </authorList>
    </citation>
    <scope>NUCLEOTIDE SEQUENCE [LARGE SCALE GENOMIC DNA]</scope>
    <source>
        <strain evidence="1 2">YC6258</strain>
    </source>
</reference>
<proteinExistence type="predicted"/>
<accession>A0A0C5V1D2</accession>
<name>A0A0C5V1D2_9GAMM</name>
<evidence type="ECO:0000313" key="1">
    <source>
        <dbReference type="EMBL" id="AJQ93330.1"/>
    </source>
</evidence>
<dbReference type="AlphaFoldDB" id="A0A0C5V1D2"/>
<dbReference type="HOGENOM" id="CLU_2493550_0_0_6"/>
<keyword evidence="2" id="KW-1185">Reference proteome</keyword>